<dbReference type="Pfam" id="PF20469">
    <property type="entry name" value="OLD-like_TOPRIM"/>
    <property type="match status" value="1"/>
</dbReference>
<organism evidence="4 5">
    <name type="scientific">Tumebacillus amylolyticus</name>
    <dbReference type="NCBI Taxonomy" id="2801339"/>
    <lineage>
        <taxon>Bacteria</taxon>
        <taxon>Bacillati</taxon>
        <taxon>Bacillota</taxon>
        <taxon>Bacilli</taxon>
        <taxon>Bacillales</taxon>
        <taxon>Alicyclobacillaceae</taxon>
        <taxon>Tumebacillus</taxon>
    </lineage>
</organism>
<dbReference type="SUPFAM" id="SSF52540">
    <property type="entry name" value="P-loop containing nucleoside triphosphate hydrolases"/>
    <property type="match status" value="1"/>
</dbReference>
<dbReference type="RefSeq" id="WP_201636601.1">
    <property type="nucleotide sequence ID" value="NZ_JAEQNB010000005.1"/>
</dbReference>
<evidence type="ECO:0000313" key="4">
    <source>
        <dbReference type="EMBL" id="MBL0388021.1"/>
    </source>
</evidence>
<comment type="caution">
    <text evidence="4">The sequence shown here is derived from an EMBL/GenBank/DDBJ whole genome shotgun (WGS) entry which is preliminary data.</text>
</comment>
<accession>A0ABS1JCM5</accession>
<dbReference type="InterPro" id="IPR051396">
    <property type="entry name" value="Bact_Antivir_Def_Nuclease"/>
</dbReference>
<feature type="domain" description="Endonuclease GajA/Old nuclease/RecF-like AAA" evidence="2">
    <location>
        <begin position="1"/>
        <end position="403"/>
    </location>
</feature>
<keyword evidence="1" id="KW-0175">Coiled coil</keyword>
<feature type="coiled-coil region" evidence="1">
    <location>
        <begin position="167"/>
        <end position="194"/>
    </location>
</feature>
<keyword evidence="5" id="KW-1185">Reference proteome</keyword>
<feature type="domain" description="OLD protein-like TOPRIM" evidence="3">
    <location>
        <begin position="471"/>
        <end position="539"/>
    </location>
</feature>
<gene>
    <name evidence="4" type="ORF">JJB07_15490</name>
</gene>
<evidence type="ECO:0000259" key="3">
    <source>
        <dbReference type="Pfam" id="PF20469"/>
    </source>
</evidence>
<evidence type="ECO:0000259" key="2">
    <source>
        <dbReference type="Pfam" id="PF13175"/>
    </source>
</evidence>
<proteinExistence type="predicted"/>
<dbReference type="PANTHER" id="PTHR43581:SF4">
    <property type="entry name" value="ATP_GTP PHOSPHATASE"/>
    <property type="match status" value="1"/>
</dbReference>
<dbReference type="Gene3D" id="3.40.50.300">
    <property type="entry name" value="P-loop containing nucleotide triphosphate hydrolases"/>
    <property type="match status" value="1"/>
</dbReference>
<dbReference type="EMBL" id="JAEQNB010000005">
    <property type="protein sequence ID" value="MBL0388021.1"/>
    <property type="molecule type" value="Genomic_DNA"/>
</dbReference>
<evidence type="ECO:0000256" key="1">
    <source>
        <dbReference type="SAM" id="Coils"/>
    </source>
</evidence>
<dbReference type="PANTHER" id="PTHR43581">
    <property type="entry name" value="ATP/GTP PHOSPHATASE"/>
    <property type="match status" value="1"/>
</dbReference>
<sequence length="627" mass="71976">MKLYSLKIEGFRRHVCTEIHFLDATFLIGQNNIGKSSVLQALNYVLNDIKKIPDEEFFHISSESGTENIRLADKVVLTAEFRNVPEEAKFWRGFKGRILSYELPLDSYETGNRIVYRKTFEPRKDYVVEMRELKRTIKPEFQSCSNLNELIHAGLDEEIVDQLFSGADRAKKLLKKQTEILEELDEMYDFNEAEEDWFINPGGIPSIVLQKLPKFLLIPAQDKTEELSGSKGTLVTTLEELFKDVREASHNYQQAQHYLNQLALELDPSDQDSEFGGMMGELNSVLGEVFPDSKINAQAKLSDADSVIKPQFNITMSSNITTPVSLQGTGMIRSAVFALLRYRNIRDNKKNSSESSPIRPLLIGFEEPEIYLHPNAAKQMRDTIYELAQQNQIVCTTHSPYMIDLSKRPMQILNNLTVDKVKMAYEAETIEVDKIHSYPLNTTNAYKKLEEDDKVYVKMLLKIDDYMAKVFFSKQVLIVEGDTEDIVLRETINRMPEKVRKDIYHNWQIVKARGKGSITSLVKYLKAMGIQPYAMHDKDTGKPNAEMHNQPILDAVGGPDKRIMLENCIEDVLGYPAPSSEKPFRAYRFSSQWGQSWTDVPEPWRKIMEGIFEESFKLQQEESIVTT</sequence>
<reference evidence="4 5" key="1">
    <citation type="submission" date="2021-01" db="EMBL/GenBank/DDBJ databases">
        <title>Tumebacillus sp. strain ITR2 16S ribosomal RNA gene Genome sequencing and assembly.</title>
        <authorList>
            <person name="Kang M."/>
        </authorList>
    </citation>
    <scope>NUCLEOTIDE SEQUENCE [LARGE SCALE GENOMIC DNA]</scope>
    <source>
        <strain evidence="4 5">ITR2</strain>
    </source>
</reference>
<dbReference type="InterPro" id="IPR034139">
    <property type="entry name" value="TOPRIM_OLD"/>
</dbReference>
<evidence type="ECO:0000313" key="5">
    <source>
        <dbReference type="Proteomes" id="UP000602284"/>
    </source>
</evidence>
<protein>
    <submittedName>
        <fullName evidence="4">AAA family ATPase</fullName>
    </submittedName>
</protein>
<dbReference type="InterPro" id="IPR027417">
    <property type="entry name" value="P-loop_NTPase"/>
</dbReference>
<dbReference type="InterPro" id="IPR041685">
    <property type="entry name" value="AAA_GajA/Old/RecF-like"/>
</dbReference>
<dbReference type="Proteomes" id="UP000602284">
    <property type="component" value="Unassembled WGS sequence"/>
</dbReference>
<name>A0ABS1JCM5_9BACL</name>
<dbReference type="Pfam" id="PF13175">
    <property type="entry name" value="AAA_15"/>
    <property type="match status" value="1"/>
</dbReference>